<organism evidence="2 4">
    <name type="scientific">Capnocytophaga ochracea</name>
    <dbReference type="NCBI Taxonomy" id="1018"/>
    <lineage>
        <taxon>Bacteria</taxon>
        <taxon>Pseudomonadati</taxon>
        <taxon>Bacteroidota</taxon>
        <taxon>Flavobacteriia</taxon>
        <taxon>Flavobacteriales</taxon>
        <taxon>Flavobacteriaceae</taxon>
        <taxon>Capnocytophaga</taxon>
    </lineage>
</organism>
<name>A0A2X2RQA4_CAPOC</name>
<dbReference type="Gene3D" id="2.170.120.30">
    <property type="match status" value="2"/>
</dbReference>
<gene>
    <name evidence="3" type="ORF">NCTC11458_01663</name>
    <name evidence="2" type="ORF">NCTC11546_01932</name>
</gene>
<dbReference type="EMBL" id="UARG01000017">
    <property type="protein sequence ID" value="SQA78691.1"/>
    <property type="molecule type" value="Genomic_DNA"/>
</dbReference>
<proteinExistence type="predicted"/>
<dbReference type="AlphaFoldDB" id="A0A2X2RQA4"/>
<evidence type="ECO:0000256" key="1">
    <source>
        <dbReference type="SAM" id="Phobius"/>
    </source>
</evidence>
<protein>
    <submittedName>
        <fullName evidence="2">Uncharacterized protein conserved in bacteria</fullName>
    </submittedName>
</protein>
<evidence type="ECO:0000313" key="4">
    <source>
        <dbReference type="Proteomes" id="UP000249891"/>
    </source>
</evidence>
<feature type="transmembrane region" description="Helical" evidence="1">
    <location>
        <begin position="31"/>
        <end position="47"/>
    </location>
</feature>
<evidence type="ECO:0000313" key="2">
    <source>
        <dbReference type="EMBL" id="SQA78691.1"/>
    </source>
</evidence>
<dbReference type="Proteomes" id="UP000249891">
    <property type="component" value="Unassembled WGS sequence"/>
</dbReference>
<reference evidence="2 4" key="1">
    <citation type="submission" date="2018-06" db="EMBL/GenBank/DDBJ databases">
        <authorList>
            <consortium name="Pathogen Informatics"/>
            <person name="Doyle S."/>
        </authorList>
    </citation>
    <scope>NUCLEOTIDE SEQUENCE [LARGE SCALE GENOMIC DNA]</scope>
    <source>
        <strain evidence="2 4">NCTC11546</strain>
    </source>
</reference>
<dbReference type="PANTHER" id="PTHR37804">
    <property type="entry name" value="CDAA REGULATORY PROTEIN CDAR"/>
    <property type="match status" value="1"/>
</dbReference>
<keyword evidence="1" id="KW-0812">Transmembrane</keyword>
<accession>A0A2X2RQA4</accession>
<dbReference type="PANTHER" id="PTHR37804:SF1">
    <property type="entry name" value="CDAA REGULATORY PROTEIN CDAR"/>
    <property type="match status" value="1"/>
</dbReference>
<evidence type="ECO:0000313" key="5">
    <source>
        <dbReference type="Proteomes" id="UP000276733"/>
    </source>
</evidence>
<keyword evidence="1" id="KW-1133">Transmembrane helix</keyword>
<dbReference type="EMBL" id="UYIQ01000001">
    <property type="protein sequence ID" value="VDG82362.1"/>
    <property type="molecule type" value="Genomic_DNA"/>
</dbReference>
<dbReference type="InterPro" id="IPR053154">
    <property type="entry name" value="c-di-AMP_regulator"/>
</dbReference>
<reference evidence="3 5" key="2">
    <citation type="submission" date="2018-11" db="EMBL/GenBank/DDBJ databases">
        <authorList>
            <consortium name="Pathogen Informatics"/>
        </authorList>
    </citation>
    <scope>NUCLEOTIDE SEQUENCE [LARGE SCALE GENOMIC DNA]</scope>
    <source>
        <strain evidence="3 5">NCTC11458</strain>
    </source>
</reference>
<keyword evidence="1" id="KW-0472">Membrane</keyword>
<sequence length="328" mass="37764">MLSIKVYTFVPNFTFYLIMKPFRLFFTNRRNLTFVICLLLSVFIWSLKKLSKNLIRELSVPVTVINLPADKVFLPSAPNYVRITVEGNGFSLLKSYRQNATLTVDFSDLQEVGEHFYTLSKSSKDKLSNTYLSNFRIRSVVSDTLQLYLVPKHTKKIPVVVHLNVEFPKEYQLTELRLLPDSVVASGSQKVIDTLTQVTFQYRHKRPLKDNFGETYTLKSTPWVHYNAHKIVMQAFVDKVSEQELRVPVKVMGVPKESQVKVFPDEVSVLCTGELSILKTLTPNDIEVTADLCEATDNHIPLQLNTHKRRIKVAFMKETSVDFLIRKE</sequence>
<evidence type="ECO:0000313" key="3">
    <source>
        <dbReference type="EMBL" id="VDG82362.1"/>
    </source>
</evidence>
<dbReference type="Proteomes" id="UP000276733">
    <property type="component" value="Unassembled WGS sequence"/>
</dbReference>